<keyword evidence="10 12" id="KW-0560">Oxidoreductase</keyword>
<evidence type="ECO:0000256" key="2">
    <source>
        <dbReference type="ARBA" id="ARBA00001974"/>
    </source>
</evidence>
<keyword evidence="11 12" id="KW-0350">Heme biosynthesis</keyword>
<dbReference type="OrthoDB" id="4496419at2"/>
<dbReference type="Gene3D" id="3.90.660.20">
    <property type="entry name" value="Protoporphyrinogen oxidase, mitochondrial, domain 2"/>
    <property type="match status" value="1"/>
</dbReference>
<evidence type="ECO:0000259" key="13">
    <source>
        <dbReference type="Pfam" id="PF01593"/>
    </source>
</evidence>
<keyword evidence="9 12" id="KW-0274">FAD</keyword>
<keyword evidence="15" id="KW-1185">Reference proteome</keyword>
<proteinExistence type="inferred from homology"/>
<protein>
    <recommendedName>
        <fullName evidence="7 12">Coproporphyrinogen III oxidase</fullName>
        <ecNumber evidence="6 12">1.3.3.15</ecNumber>
    </recommendedName>
</protein>
<dbReference type="UniPathway" id="UPA00252"/>
<comment type="cofactor">
    <cofactor evidence="2 12">
        <name>FAD</name>
        <dbReference type="ChEBI" id="CHEBI:57692"/>
    </cofactor>
</comment>
<evidence type="ECO:0000256" key="9">
    <source>
        <dbReference type="ARBA" id="ARBA00022827"/>
    </source>
</evidence>
<evidence type="ECO:0000256" key="8">
    <source>
        <dbReference type="ARBA" id="ARBA00022630"/>
    </source>
</evidence>
<dbReference type="InterPro" id="IPR002937">
    <property type="entry name" value="Amino_oxidase"/>
</dbReference>
<dbReference type="RefSeq" id="WP_149853825.1">
    <property type="nucleotide sequence ID" value="NZ_VUOB01000066.1"/>
</dbReference>
<dbReference type="SUPFAM" id="SSF54373">
    <property type="entry name" value="FAD-linked reductases, C-terminal domain"/>
    <property type="match status" value="1"/>
</dbReference>
<dbReference type="GO" id="GO:0005737">
    <property type="term" value="C:cytoplasm"/>
    <property type="evidence" value="ECO:0007669"/>
    <property type="project" value="UniProtKB-SubCell"/>
</dbReference>
<dbReference type="GO" id="GO:0004729">
    <property type="term" value="F:oxygen-dependent protoporphyrinogen oxidase activity"/>
    <property type="evidence" value="ECO:0007669"/>
    <property type="project" value="UniProtKB-UniRule"/>
</dbReference>
<dbReference type="SUPFAM" id="SSF51905">
    <property type="entry name" value="FAD/NAD(P)-binding domain"/>
    <property type="match status" value="1"/>
</dbReference>
<reference evidence="14 15" key="2">
    <citation type="submission" date="2019-09" db="EMBL/GenBank/DDBJ databases">
        <authorList>
            <person name="Jin C."/>
        </authorList>
    </citation>
    <scope>NUCLEOTIDE SEQUENCE [LARGE SCALE GENOMIC DNA]</scope>
    <source>
        <strain evidence="14 15">AN110305</strain>
    </source>
</reference>
<dbReference type="Gene3D" id="3.50.50.60">
    <property type="entry name" value="FAD/NAD(P)-binding domain"/>
    <property type="match status" value="1"/>
</dbReference>
<dbReference type="EMBL" id="VUOB01000066">
    <property type="protein sequence ID" value="KAA2253355.1"/>
    <property type="molecule type" value="Genomic_DNA"/>
</dbReference>
<evidence type="ECO:0000256" key="10">
    <source>
        <dbReference type="ARBA" id="ARBA00023002"/>
    </source>
</evidence>
<keyword evidence="8 12" id="KW-0285">Flavoprotein</keyword>
<dbReference type="NCBIfam" id="TIGR00562">
    <property type="entry name" value="proto_IX_ox"/>
    <property type="match status" value="1"/>
</dbReference>
<dbReference type="EC" id="1.3.3.15" evidence="6 12"/>
<evidence type="ECO:0000256" key="3">
    <source>
        <dbReference type="ARBA" id="ARBA00002185"/>
    </source>
</evidence>
<dbReference type="InterPro" id="IPR004572">
    <property type="entry name" value="Protoporphyrinogen_oxidase"/>
</dbReference>
<reference evidence="14 15" key="1">
    <citation type="submission" date="2019-09" db="EMBL/GenBank/DDBJ databases">
        <title>Goodfellowia gen. nov., a new genus of the Pseudonocardineae related to Actinoalloteichus, containing Goodfellowia coeruleoviolacea gen. nov., comb. nov. gen. nov., comb. nov.</title>
        <authorList>
            <person name="Labeda D."/>
        </authorList>
    </citation>
    <scope>NUCLEOTIDE SEQUENCE [LARGE SCALE GENOMIC DNA]</scope>
    <source>
        <strain evidence="14 15">AN110305</strain>
    </source>
</reference>
<evidence type="ECO:0000256" key="4">
    <source>
        <dbReference type="ARBA" id="ARBA00004744"/>
    </source>
</evidence>
<comment type="subcellular location">
    <subcellularLocation>
        <location evidence="12">Cytoplasm</location>
    </subcellularLocation>
</comment>
<evidence type="ECO:0000256" key="5">
    <source>
        <dbReference type="ARBA" id="ARBA00008310"/>
    </source>
</evidence>
<comment type="function">
    <text evidence="3 12">Involved in coproporphyrin-dependent heme b biosynthesis. Catalyzes the oxidation of coproporphyrinogen III to coproporphyrin III.</text>
</comment>
<dbReference type="GO" id="GO:0006783">
    <property type="term" value="P:heme biosynthetic process"/>
    <property type="evidence" value="ECO:0007669"/>
    <property type="project" value="UniProtKB-UniRule"/>
</dbReference>
<evidence type="ECO:0000256" key="7">
    <source>
        <dbReference type="ARBA" id="ARBA00019046"/>
    </source>
</evidence>
<evidence type="ECO:0000256" key="11">
    <source>
        <dbReference type="ARBA" id="ARBA00023133"/>
    </source>
</evidence>
<feature type="domain" description="Amine oxidase" evidence="13">
    <location>
        <begin position="15"/>
        <end position="466"/>
    </location>
</feature>
<comment type="catalytic activity">
    <reaction evidence="1">
        <text>coproporphyrinogen III + 3 O2 = coproporphyrin III + 3 H2O2</text>
        <dbReference type="Rhea" id="RHEA:43436"/>
        <dbReference type="ChEBI" id="CHEBI:15379"/>
        <dbReference type="ChEBI" id="CHEBI:16240"/>
        <dbReference type="ChEBI" id="CHEBI:57309"/>
        <dbReference type="ChEBI" id="CHEBI:131725"/>
        <dbReference type="EC" id="1.3.3.15"/>
    </reaction>
    <physiologicalReaction direction="left-to-right" evidence="1">
        <dbReference type="Rhea" id="RHEA:43437"/>
    </physiologicalReaction>
</comment>
<organism evidence="14 15">
    <name type="scientific">Solihabitans fulvus</name>
    <dbReference type="NCBI Taxonomy" id="1892852"/>
    <lineage>
        <taxon>Bacteria</taxon>
        <taxon>Bacillati</taxon>
        <taxon>Actinomycetota</taxon>
        <taxon>Actinomycetes</taxon>
        <taxon>Pseudonocardiales</taxon>
        <taxon>Pseudonocardiaceae</taxon>
        <taxon>Solihabitans</taxon>
    </lineage>
</organism>
<gene>
    <name evidence="14" type="primary">hemG</name>
    <name evidence="14" type="ORF">F0L68_33115</name>
</gene>
<sequence length="476" mass="48865">MNSRPAHVAVVGGGISGLAAAHRLRRLLGGQAVITVFEQSDRVGGKLRTTELAGHRYDVGAEAFLHRRPEATELITELGLADQLTHPAGVGGTVRAGGHTNPIPGHTLMGVPASAEAVRGVLSTDALARVAAEPDLPPVRLDGADVSVGALLRERFGPEVPDRLVGPLLGGVYAGRADDLGLRATMPALANALDAGAGSLVTAAATVMPAPPQSHTPRPPVFGTLRDGLGGLTDRLAEVAAPELRLGLPVRALHRLEHGWRLEIGPAPHPEILDVDAVVLAVPAPSARRLLDGVVPAAAERFARVEVASMAVVALALPPDVELPASSGVLLAEGERRADGTLFTAKAFTFSSRKWGHLGGQGHVLVRGSVGRQGEAVLLQRSDEELVQAVRADLAELTGVTATPVDTLVTRWGGGLPQYGVGHLDLVDGIERAVAEAPGLAVAGASLHGVGLPACIATADAAAARVAAHLLGRLPR</sequence>
<dbReference type="InterPro" id="IPR036188">
    <property type="entry name" value="FAD/NAD-bd_sf"/>
</dbReference>
<comment type="similarity">
    <text evidence="5 12">Belongs to the protoporphyrinogen/coproporphyrinogen oxidase family. Coproporphyrinogen III oxidase subfamily.</text>
</comment>
<evidence type="ECO:0000313" key="14">
    <source>
        <dbReference type="EMBL" id="KAA2253355.1"/>
    </source>
</evidence>
<evidence type="ECO:0000256" key="1">
    <source>
        <dbReference type="ARBA" id="ARBA00001755"/>
    </source>
</evidence>
<dbReference type="Proteomes" id="UP000323454">
    <property type="component" value="Unassembled WGS sequence"/>
</dbReference>
<dbReference type="PANTHER" id="PTHR42923">
    <property type="entry name" value="PROTOPORPHYRINOGEN OXIDASE"/>
    <property type="match status" value="1"/>
</dbReference>
<accession>A0A5B2WPH6</accession>
<evidence type="ECO:0000256" key="6">
    <source>
        <dbReference type="ARBA" id="ARBA00012402"/>
    </source>
</evidence>
<name>A0A5B2WPH6_9PSEU</name>
<dbReference type="AlphaFoldDB" id="A0A5B2WPH6"/>
<keyword evidence="12" id="KW-0963">Cytoplasm</keyword>
<comment type="pathway">
    <text evidence="4 12">Porphyrin-containing compound metabolism; protoheme biosynthesis.</text>
</comment>
<evidence type="ECO:0000256" key="12">
    <source>
        <dbReference type="RuleBase" id="RU364052"/>
    </source>
</evidence>
<dbReference type="PANTHER" id="PTHR42923:SF3">
    <property type="entry name" value="PROTOPORPHYRINOGEN OXIDASE"/>
    <property type="match status" value="1"/>
</dbReference>
<evidence type="ECO:0000313" key="15">
    <source>
        <dbReference type="Proteomes" id="UP000323454"/>
    </source>
</evidence>
<dbReference type="InterPro" id="IPR050464">
    <property type="entry name" value="Zeta_carotene_desat/Oxidored"/>
</dbReference>
<comment type="caution">
    <text evidence="14">The sequence shown here is derived from an EMBL/GenBank/DDBJ whole genome shotgun (WGS) entry which is preliminary data.</text>
</comment>
<dbReference type="Pfam" id="PF01593">
    <property type="entry name" value="Amino_oxidase"/>
    <property type="match status" value="1"/>
</dbReference>
<dbReference type="Gene3D" id="1.10.3110.10">
    <property type="entry name" value="protoporphyrinogen ix oxidase, domain 3"/>
    <property type="match status" value="1"/>
</dbReference>